<proteinExistence type="predicted"/>
<dbReference type="PANTHER" id="PTHR15036">
    <property type="entry name" value="PIKACHURIN-LIKE PROTEIN"/>
    <property type="match status" value="1"/>
</dbReference>
<dbReference type="InterPro" id="IPR013320">
    <property type="entry name" value="ConA-like_dom_sf"/>
</dbReference>
<dbReference type="Gene3D" id="2.10.25.10">
    <property type="entry name" value="Laminin"/>
    <property type="match status" value="2"/>
</dbReference>
<dbReference type="SMART" id="SM00282">
    <property type="entry name" value="LamG"/>
    <property type="match status" value="1"/>
</dbReference>
<feature type="disulfide bond" evidence="2">
    <location>
        <begin position="459"/>
        <end position="468"/>
    </location>
</feature>
<name>A0AAW1AHQ2_9HYME</name>
<organism evidence="7 8">
    <name type="scientific">Tetragonisca angustula</name>
    <dbReference type="NCBI Taxonomy" id="166442"/>
    <lineage>
        <taxon>Eukaryota</taxon>
        <taxon>Metazoa</taxon>
        <taxon>Ecdysozoa</taxon>
        <taxon>Arthropoda</taxon>
        <taxon>Hexapoda</taxon>
        <taxon>Insecta</taxon>
        <taxon>Pterygota</taxon>
        <taxon>Neoptera</taxon>
        <taxon>Endopterygota</taxon>
        <taxon>Hymenoptera</taxon>
        <taxon>Apocrita</taxon>
        <taxon>Aculeata</taxon>
        <taxon>Apoidea</taxon>
        <taxon>Anthophila</taxon>
        <taxon>Apidae</taxon>
        <taxon>Tetragonisca</taxon>
    </lineage>
</organism>
<feature type="domain" description="Laminin G" evidence="5">
    <location>
        <begin position="474"/>
        <end position="550"/>
    </location>
</feature>
<sequence>MAELQISRFVVLLAHLMVVLVLAQNPIEEKTTFEAAFQGRCGHGSPCEQLCYELHDGMYECDCKDGYILHKNGYSCAELNSTSPSTGELGELVENDELTKETDDDEDAVEDILYMRGASFTIHLDPPPENSTTNSTKITEETSAPLDRVEIRATSQGPNLEQKLPSTMESIVSTEPACSLDCGPAGNCYIEQSRGDDVDLIGDDDGGDVSDDASMAMDLEGNDVTPRRKQGSFRQRCQCPLGRGGDRCQLEAEVRSPRFTGSGWLAFPALKAAYKHVQLELEFRPEAWDGILLLAGERDDLQGDFMALILHHGFIEFRFDCGSGVGTVRSTQTVRLNEWNTLTVYRHRWDAWIQLNQEKRVEGRSKGLFARITFREPLFVGGPGNTTGLERLPVRTGFKGCVRHLEANEHRYRFPLAPQGDAANGFDVEECTADRCSKVPCSHGGKCLTTGGDTAVCLCPLGYTGDLCETRVDLQVPSFNGSSYLRYPGLADTSLSWLELAVTLKPTAADGVILYNGHHSDATGDFIALYLSSGHVQFTFDLGTGPASLR</sequence>
<evidence type="ECO:0000256" key="3">
    <source>
        <dbReference type="SAM" id="MobiDB-lite"/>
    </source>
</evidence>
<keyword evidence="2" id="KW-0245">EGF-like domain</keyword>
<dbReference type="PROSITE" id="PS01186">
    <property type="entry name" value="EGF_2"/>
    <property type="match status" value="1"/>
</dbReference>
<evidence type="ECO:0000313" key="8">
    <source>
        <dbReference type="Proteomes" id="UP001432146"/>
    </source>
</evidence>
<dbReference type="EMBL" id="JAWNGG020000011">
    <property type="protein sequence ID" value="KAK9309485.1"/>
    <property type="molecule type" value="Genomic_DNA"/>
</dbReference>
<dbReference type="CDD" id="cd00110">
    <property type="entry name" value="LamG"/>
    <property type="match status" value="2"/>
</dbReference>
<dbReference type="InterPro" id="IPR050372">
    <property type="entry name" value="Neurexin-related_CASP"/>
</dbReference>
<gene>
    <name evidence="7" type="ORF">QLX08_000954</name>
</gene>
<evidence type="ECO:0000259" key="6">
    <source>
        <dbReference type="PROSITE" id="PS50026"/>
    </source>
</evidence>
<dbReference type="GO" id="GO:0009653">
    <property type="term" value="P:anatomical structure morphogenesis"/>
    <property type="evidence" value="ECO:0007669"/>
    <property type="project" value="UniProtKB-ARBA"/>
</dbReference>
<dbReference type="Gene3D" id="2.60.120.200">
    <property type="match status" value="2"/>
</dbReference>
<dbReference type="SUPFAM" id="SSF49899">
    <property type="entry name" value="Concanavalin A-like lectins/glucanases"/>
    <property type="match status" value="2"/>
</dbReference>
<keyword evidence="8" id="KW-1185">Reference proteome</keyword>
<dbReference type="GO" id="GO:0016020">
    <property type="term" value="C:membrane"/>
    <property type="evidence" value="ECO:0007669"/>
    <property type="project" value="UniProtKB-SubCell"/>
</dbReference>
<dbReference type="GO" id="GO:0048513">
    <property type="term" value="P:animal organ development"/>
    <property type="evidence" value="ECO:0007669"/>
    <property type="project" value="UniProtKB-ARBA"/>
</dbReference>
<reference evidence="7 8" key="1">
    <citation type="submission" date="2024-05" db="EMBL/GenBank/DDBJ databases">
        <title>The nuclear and mitochondrial genome assemblies of Tetragonisca angustula (Apidae: Meliponini), a tiny yet remarkable pollinator in the Neotropics.</title>
        <authorList>
            <person name="Ferrari R."/>
            <person name="Ricardo P.C."/>
            <person name="Dias F.C."/>
            <person name="Araujo N.S."/>
            <person name="Soares D.O."/>
            <person name="Zhou Q.-S."/>
            <person name="Zhu C.-D."/>
            <person name="Coutinho L."/>
            <person name="Airas M.C."/>
            <person name="Batista T.M."/>
        </authorList>
    </citation>
    <scope>NUCLEOTIDE SEQUENCE [LARGE SCALE GENOMIC DNA]</scope>
    <source>
        <strain evidence="7">ASF017062</strain>
        <tissue evidence="7">Abdomen</tissue>
    </source>
</reference>
<dbReference type="Proteomes" id="UP001432146">
    <property type="component" value="Unassembled WGS sequence"/>
</dbReference>
<evidence type="ECO:0000256" key="2">
    <source>
        <dbReference type="PROSITE-ProRule" id="PRU00076"/>
    </source>
</evidence>
<keyword evidence="1 2" id="KW-1015">Disulfide bond</keyword>
<evidence type="ECO:0000256" key="4">
    <source>
        <dbReference type="SAM" id="SignalP"/>
    </source>
</evidence>
<dbReference type="CDD" id="cd00054">
    <property type="entry name" value="EGF_CA"/>
    <property type="match status" value="1"/>
</dbReference>
<dbReference type="InterPro" id="IPR001881">
    <property type="entry name" value="EGF-like_Ca-bd_dom"/>
</dbReference>
<evidence type="ECO:0000256" key="1">
    <source>
        <dbReference type="ARBA" id="ARBA00023157"/>
    </source>
</evidence>
<feature type="region of interest" description="Disordered" evidence="3">
    <location>
        <begin position="121"/>
        <end position="141"/>
    </location>
</feature>
<comment type="caution">
    <text evidence="7">The sequence shown here is derived from an EMBL/GenBank/DDBJ whole genome shotgun (WGS) entry which is preliminary data.</text>
</comment>
<keyword evidence="4" id="KW-0732">Signal</keyword>
<accession>A0AAW1AHQ2</accession>
<feature type="domain" description="EGF-like" evidence="6">
    <location>
        <begin position="432"/>
        <end position="469"/>
    </location>
</feature>
<evidence type="ECO:0000259" key="5">
    <source>
        <dbReference type="PROSITE" id="PS50025"/>
    </source>
</evidence>
<dbReference type="PROSITE" id="PS00022">
    <property type="entry name" value="EGF_1"/>
    <property type="match status" value="1"/>
</dbReference>
<dbReference type="SMART" id="SM00181">
    <property type="entry name" value="EGF"/>
    <property type="match status" value="3"/>
</dbReference>
<dbReference type="PROSITE" id="PS50026">
    <property type="entry name" value="EGF_3"/>
    <property type="match status" value="1"/>
</dbReference>
<dbReference type="SUPFAM" id="SSF57196">
    <property type="entry name" value="EGF/Laminin"/>
    <property type="match status" value="1"/>
</dbReference>
<feature type="chain" id="PRO_5043743692" description="Pikachurin" evidence="4">
    <location>
        <begin position="24"/>
        <end position="550"/>
    </location>
</feature>
<comment type="caution">
    <text evidence="2">Lacks conserved residue(s) required for the propagation of feature annotation.</text>
</comment>
<feature type="signal peptide" evidence="4">
    <location>
        <begin position="1"/>
        <end position="23"/>
    </location>
</feature>
<dbReference type="Pfam" id="PF02210">
    <property type="entry name" value="Laminin_G_2"/>
    <property type="match status" value="1"/>
</dbReference>
<dbReference type="PROSITE" id="PS50025">
    <property type="entry name" value="LAM_G_DOMAIN"/>
    <property type="match status" value="2"/>
</dbReference>
<feature type="domain" description="Laminin G" evidence="5">
    <location>
        <begin position="254"/>
        <end position="431"/>
    </location>
</feature>
<dbReference type="Pfam" id="PF00054">
    <property type="entry name" value="Laminin_G_1"/>
    <property type="match status" value="1"/>
</dbReference>
<dbReference type="InterPro" id="IPR001791">
    <property type="entry name" value="Laminin_G"/>
</dbReference>
<evidence type="ECO:0000313" key="7">
    <source>
        <dbReference type="EMBL" id="KAK9309485.1"/>
    </source>
</evidence>
<dbReference type="InterPro" id="IPR000742">
    <property type="entry name" value="EGF"/>
</dbReference>
<dbReference type="SMART" id="SM00179">
    <property type="entry name" value="EGF_CA"/>
    <property type="match status" value="1"/>
</dbReference>
<dbReference type="FunFam" id="2.10.25.10:FF:000373">
    <property type="entry name" value="sushi, nidogen and EGF-like domain-containing protein 1"/>
    <property type="match status" value="1"/>
</dbReference>
<dbReference type="GO" id="GO:0005509">
    <property type="term" value="F:calcium ion binding"/>
    <property type="evidence" value="ECO:0007669"/>
    <property type="project" value="InterPro"/>
</dbReference>
<protein>
    <recommendedName>
        <fullName evidence="9">Pikachurin</fullName>
    </recommendedName>
</protein>
<dbReference type="PANTHER" id="PTHR15036:SF85">
    <property type="entry name" value="SP2353, ISOFORM A"/>
    <property type="match status" value="1"/>
</dbReference>
<dbReference type="Pfam" id="PF00008">
    <property type="entry name" value="EGF"/>
    <property type="match status" value="1"/>
</dbReference>
<dbReference type="GO" id="GO:0030154">
    <property type="term" value="P:cell differentiation"/>
    <property type="evidence" value="ECO:0007669"/>
    <property type="project" value="UniProtKB-ARBA"/>
</dbReference>
<dbReference type="AlphaFoldDB" id="A0AAW1AHQ2"/>
<evidence type="ECO:0008006" key="9">
    <source>
        <dbReference type="Google" id="ProtNLM"/>
    </source>
</evidence>